<dbReference type="Pfam" id="PF03594">
    <property type="entry name" value="BenE"/>
    <property type="match status" value="1"/>
</dbReference>
<organism evidence="2">
    <name type="scientific">uncultured bacterium BLR10</name>
    <dbReference type="NCBI Taxonomy" id="506513"/>
    <lineage>
        <taxon>Bacteria</taxon>
        <taxon>environmental samples</taxon>
    </lineage>
</organism>
<keyword evidence="1" id="KW-1133">Transmembrane helix</keyword>
<dbReference type="NCBIfam" id="TIGR00843">
    <property type="entry name" value="benE"/>
    <property type="match status" value="1"/>
</dbReference>
<proteinExistence type="predicted"/>
<reference evidence="2" key="1">
    <citation type="journal article" date="2009" name="ISME J.">
        <title>Functional metagenomics reveals diverse beta-lactamases in a remote Alaskan soil.</title>
        <authorList>
            <person name="Allen H.K."/>
            <person name="Moe L.A."/>
            <person name="Rodbumrer J."/>
            <person name="Gaarder A."/>
            <person name="Handelsman J."/>
        </authorList>
    </citation>
    <scope>NUCLEOTIDE SEQUENCE</scope>
</reference>
<accession>C0INS9</accession>
<dbReference type="GO" id="GO:0042925">
    <property type="term" value="F:benzoate transmembrane transporter activity"/>
    <property type="evidence" value="ECO:0007669"/>
    <property type="project" value="InterPro"/>
</dbReference>
<feature type="transmembrane region" description="Helical" evidence="1">
    <location>
        <begin position="333"/>
        <end position="354"/>
    </location>
</feature>
<dbReference type="EMBL" id="EU408357">
    <property type="protein sequence ID" value="ACN58965.1"/>
    <property type="molecule type" value="Genomic_DNA"/>
</dbReference>
<feature type="transmembrane region" description="Helical" evidence="1">
    <location>
        <begin position="290"/>
        <end position="312"/>
    </location>
</feature>
<dbReference type="GO" id="GO:0005886">
    <property type="term" value="C:plasma membrane"/>
    <property type="evidence" value="ECO:0007669"/>
    <property type="project" value="TreeGrafter"/>
</dbReference>
<feature type="transmembrane region" description="Helical" evidence="1">
    <location>
        <begin position="84"/>
        <end position="108"/>
    </location>
</feature>
<feature type="transmembrane region" description="Helical" evidence="1">
    <location>
        <begin position="440"/>
        <end position="460"/>
    </location>
</feature>
<evidence type="ECO:0000256" key="1">
    <source>
        <dbReference type="SAM" id="Phobius"/>
    </source>
</evidence>
<feature type="transmembrane region" description="Helical" evidence="1">
    <location>
        <begin position="366"/>
        <end position="390"/>
    </location>
</feature>
<feature type="transmembrane region" description="Helical" evidence="1">
    <location>
        <begin position="172"/>
        <end position="190"/>
    </location>
</feature>
<feature type="transmembrane region" description="Helical" evidence="1">
    <location>
        <begin position="246"/>
        <end position="270"/>
    </location>
</feature>
<feature type="transmembrane region" description="Helical" evidence="1">
    <location>
        <begin position="148"/>
        <end position="166"/>
    </location>
</feature>
<feature type="transmembrane region" description="Helical" evidence="1">
    <location>
        <begin position="397"/>
        <end position="420"/>
    </location>
</feature>
<dbReference type="InterPro" id="IPR004711">
    <property type="entry name" value="Benzoate_Transporter"/>
</dbReference>
<feature type="transmembrane region" description="Helical" evidence="1">
    <location>
        <begin position="120"/>
        <end position="141"/>
    </location>
</feature>
<keyword evidence="1" id="KW-0472">Membrane</keyword>
<feature type="transmembrane region" description="Helical" evidence="1">
    <location>
        <begin position="222"/>
        <end position="239"/>
    </location>
</feature>
<feature type="transmembrane region" description="Helical" evidence="1">
    <location>
        <begin position="197"/>
        <end position="216"/>
    </location>
</feature>
<protein>
    <submittedName>
        <fullName evidence="2">Benzoate transport protein</fullName>
    </submittedName>
</protein>
<keyword evidence="1" id="KW-0812">Transmembrane</keyword>
<sequence length="464" mass="48559">MMQFYTLDILIFLTSKKPANFATVGIQPQNSHGDCIPLRYRTATKSVLDASADAPYPVSHKTIFREMMVGNTSSTGMTLRKADWSASAVAAGFLAVLVSYAGPLAIFYQAAQAGQMSNAMFASWVWAISIGAAVSGIYLSWKLKVPVITAWSAPGTALLITLFPALSINQAVGAYITAAVILLAIGLSGYFDRVMAWIPKGIASGMMAGILLPFGLNAFKAIGSLPLLSCGMIAAYLIFKRYAPRYAIVLLLAAGAAMAWLGGLTHFAGVRVELVTPQFIAPAWSWPSTFSLALPLVLTTLTGQYLPGMAVLRSSGYDNGVKPILTSNSLVSLAVACFGGITIAIAAITAAMCTGRDAHEDPSKRYIAGIANGVFYLIAGLCGGSIVMLFAAMPKELIATLAGLALLGAIMSNLGGVAAADDHREAALITFLATASGMTFLGLGSAFWGILIGMLSYAVLHTKK</sequence>
<evidence type="ECO:0000313" key="2">
    <source>
        <dbReference type="EMBL" id="ACN58965.1"/>
    </source>
</evidence>
<dbReference type="PANTHER" id="PTHR30199">
    <property type="entry name" value="MFS FAMILY TRANSPORTER, PREDICTED SUBSTRATE BENZOATE"/>
    <property type="match status" value="1"/>
</dbReference>
<gene>
    <name evidence="2" type="ORF">AKSOIL_0186</name>
</gene>
<name>C0INS9_9BACT</name>
<dbReference type="PANTHER" id="PTHR30199:SF0">
    <property type="entry name" value="INNER MEMBRANE PROTEIN YDCO"/>
    <property type="match status" value="1"/>
</dbReference>
<dbReference type="AlphaFoldDB" id="C0INS9"/>